<comment type="subcellular location">
    <subcellularLocation>
        <location evidence="1">Membrane</location>
        <topology evidence="1">Single-pass membrane protein</topology>
    </subcellularLocation>
</comment>
<feature type="signal peptide" evidence="5">
    <location>
        <begin position="1"/>
        <end position="23"/>
    </location>
</feature>
<organism evidence="7 8">
    <name type="scientific">Devosia insulae DS-56</name>
    <dbReference type="NCBI Taxonomy" id="1116389"/>
    <lineage>
        <taxon>Bacteria</taxon>
        <taxon>Pseudomonadati</taxon>
        <taxon>Pseudomonadota</taxon>
        <taxon>Alphaproteobacteria</taxon>
        <taxon>Hyphomicrobiales</taxon>
        <taxon>Devosiaceae</taxon>
        <taxon>Devosia</taxon>
    </lineage>
</organism>
<evidence type="ECO:0000313" key="8">
    <source>
        <dbReference type="Proteomes" id="UP000095463"/>
    </source>
</evidence>
<comment type="caution">
    <text evidence="7">The sequence shown here is derived from an EMBL/GenBank/DDBJ whole genome shotgun (WGS) entry which is preliminary data.</text>
</comment>
<evidence type="ECO:0000256" key="5">
    <source>
        <dbReference type="SAM" id="SignalP"/>
    </source>
</evidence>
<dbReference type="PANTHER" id="PTHR36985">
    <property type="entry name" value="TRANSLOCATION AND ASSEMBLY MODULE SUBUNIT TAMB"/>
    <property type="match status" value="1"/>
</dbReference>
<dbReference type="Proteomes" id="UP000095463">
    <property type="component" value="Unassembled WGS sequence"/>
</dbReference>
<keyword evidence="3" id="KW-1133">Transmembrane helix</keyword>
<evidence type="ECO:0000259" key="6">
    <source>
        <dbReference type="Pfam" id="PF04357"/>
    </source>
</evidence>
<dbReference type="InterPro" id="IPR007452">
    <property type="entry name" value="TamB_C"/>
</dbReference>
<feature type="domain" description="Translocation and assembly module TamB C-terminal" evidence="6">
    <location>
        <begin position="1088"/>
        <end position="1437"/>
    </location>
</feature>
<keyword evidence="2" id="KW-0812">Transmembrane</keyword>
<keyword evidence="8" id="KW-1185">Reference proteome</keyword>
<keyword evidence="4" id="KW-0472">Membrane</keyword>
<evidence type="ECO:0000313" key="7">
    <source>
        <dbReference type="EMBL" id="OEO33146.1"/>
    </source>
</evidence>
<dbReference type="GO" id="GO:0009306">
    <property type="term" value="P:protein secretion"/>
    <property type="evidence" value="ECO:0007669"/>
    <property type="project" value="InterPro"/>
</dbReference>
<dbReference type="EMBL" id="LAJE02000025">
    <property type="protein sequence ID" value="OEO33146.1"/>
    <property type="molecule type" value="Genomic_DNA"/>
</dbReference>
<proteinExistence type="predicted"/>
<dbReference type="RefSeq" id="WP_069907733.1">
    <property type="nucleotide sequence ID" value="NZ_LAJE02000025.1"/>
</dbReference>
<evidence type="ECO:0000256" key="4">
    <source>
        <dbReference type="ARBA" id="ARBA00023136"/>
    </source>
</evidence>
<name>A0A1E5XX30_9HYPH</name>
<dbReference type="OrthoDB" id="7784409at2"/>
<keyword evidence="5" id="KW-0732">Signal</keyword>
<reference evidence="7 8" key="1">
    <citation type="journal article" date="2015" name="Genome Announc.">
        <title>Genome Assemblies of Three Soil-Associated Devosia species: D. insulae, D. limi, and D. soli.</title>
        <authorList>
            <person name="Hassan Y.I."/>
            <person name="Lepp D."/>
            <person name="Zhou T."/>
        </authorList>
    </citation>
    <scope>NUCLEOTIDE SEQUENCE [LARGE SCALE GENOMIC DNA]</scope>
    <source>
        <strain evidence="7 8">DS-56</strain>
    </source>
</reference>
<dbReference type="Pfam" id="PF04357">
    <property type="entry name" value="TamB"/>
    <property type="match status" value="1"/>
</dbReference>
<dbReference type="PANTHER" id="PTHR36985:SF1">
    <property type="entry name" value="TRANSLOCATION AND ASSEMBLY MODULE SUBUNIT TAMB"/>
    <property type="match status" value="1"/>
</dbReference>
<dbReference type="GO" id="GO:0005886">
    <property type="term" value="C:plasma membrane"/>
    <property type="evidence" value="ECO:0007669"/>
    <property type="project" value="InterPro"/>
</dbReference>
<protein>
    <recommendedName>
        <fullName evidence="6">Translocation and assembly module TamB C-terminal domain-containing protein</fullName>
    </recommendedName>
</protein>
<evidence type="ECO:0000256" key="3">
    <source>
        <dbReference type="ARBA" id="ARBA00022989"/>
    </source>
</evidence>
<gene>
    <name evidence="7" type="ORF">VW23_008055</name>
</gene>
<sequence length="1437" mass="145331">MKRVLATGMMLGFGLLAAMPLVAQDQGQMTAEQQKDWFVGFVEGQLSTPERQIRISNIDGALSSTASIREVTISDKEGVWLRVNNAAIDWDQGALFTGRLLVRALTADSIEYLRNAIPSGDPNLPAPEAAPLAIPDFPVAIQLDKLSVPKVTFGANVFGLGSEISVDGRFRLEGGSLDTALNIVRLDGPGGKLDVAVAYKRADNSIDVGVTLTEPPNGILANLLNIEGKPEMALAVNGSGLVADLRTTMTLDAGGQRALEGLATIVQKPEGMAVDADLGGPIGMLVAPAYQPFFGAETSLKASALLRSAGGVEISGLKLSGGQLGLEASGTTTADGFLSRLNLAATIADPAGNRVILPAPGAATSIDSATLKVDFGGAGSDEWSADLVANGFANGGLKASEVTLRGNGVASNLEDPASRRLTFNADGMVSGIVSADADVQAALGDSAGLGLAGLWNAGEPLQLAQFRLVGKALSLGAAGTIDDNVFDGQVAIETSSIAPFSGVAGRDLDGAMHLTATGTVSPLIGGFNLRLDGTAENLALSEPALDQVLEGTVKLSGRVARTAEGLEAEAFRIANDNVQIAADGSFATGAADFSFSAALADLALVSDQAKGALTLTGTARGKGAIALDIAAKVPSGALAGKTLTDAAFGFTGQLAEDGTLTGQLKGDAFLERFRVALAGDVAVDAKTKRLTGLRFEAGPTLVTGDVVQDADGLLTGALKLASPNVTTAAALLLVEATGSADASITLTPAGGKQNAEIIGSIAKLATSDIEIGAAEIRASVSDLFGVPAIDGTVNGRAIAAGGITVDTLQAQASRTGDATAFDLTAALANRTNVALVGSLAPLEAGYRLALERAELNQGQLRARLLQPTALAIAGDTVRLDAVQLDVGGGRISATGSAGAKLDIALDVEALPLSIANAIAPDLGLAGTLNGSGRITGSAADPAASFSISGSGVSAAAISEFGITPMQFSGGGSFAKQTLVLETASAQGAGGLRLTANGRVPLNGRGLAIEVQGSAPLALGNRFVADRGGQLSGAANLNARVTGSLSAPQFAGTVSTSGSGYIDPVLNLRLVDITGRASLAGNRINIDSLTAGLATGGSLSVGGSVGLGAGNPADIAVRLNSARYADGNMFVATVSGDLALRGRLDASPTLSGNVMIEKADITIPDSLGAAGTIIDAKHIYAPKPVLVTLKRAAVTASGAPLPQRRPSVVQLDVNVSAPNQIFVRGRGLDAEVGGSVRLTGSVNDIRPVGGFQLNRGRLAILGQRVTFEEGSVTLVGDLDPFLDFTARTQGDGITVFVNVTGRVSELDIGFSSNPALPEDEVLSRLLFRRAMGELTPIQLAKLAGAAAELAGGGGGSLVDSLRAKAGLDDLDVVTNEDGSLAVQAGAYLQDNIYLGVQAGADGNSRVTVNLDITKDIRAKVSTGTDGDSSFGVFYESDY</sequence>
<evidence type="ECO:0000256" key="1">
    <source>
        <dbReference type="ARBA" id="ARBA00004167"/>
    </source>
</evidence>
<accession>A0A1E5XX30</accession>
<evidence type="ECO:0000256" key="2">
    <source>
        <dbReference type="ARBA" id="ARBA00022692"/>
    </source>
</evidence>
<feature type="chain" id="PRO_5009190638" description="Translocation and assembly module TamB C-terminal domain-containing protein" evidence="5">
    <location>
        <begin position="24"/>
        <end position="1437"/>
    </location>
</feature>